<dbReference type="InterPro" id="IPR047795">
    <property type="entry name" value="Put_SteA-like"/>
</dbReference>
<dbReference type="RefSeq" id="WP_307395397.1">
    <property type="nucleotide sequence ID" value="NZ_BAAADK010000003.1"/>
</dbReference>
<dbReference type="SUPFAM" id="SSF63999">
    <property type="entry name" value="Thiamin pyrophosphokinase, catalytic domain"/>
    <property type="match status" value="1"/>
</dbReference>
<keyword evidence="3" id="KW-0418">Kinase</keyword>
<keyword evidence="4" id="KW-0067">ATP-binding</keyword>
<comment type="caution">
    <text evidence="5">The sequence shown here is derived from an EMBL/GenBank/DDBJ whole genome shotgun (WGS) entry which is preliminary data.</text>
</comment>
<evidence type="ECO:0000313" key="6">
    <source>
        <dbReference type="Proteomes" id="UP001235840"/>
    </source>
</evidence>
<name>A0ABT9W0V9_9BACI</name>
<dbReference type="Gene3D" id="3.40.50.10240">
    <property type="entry name" value="Thiamin pyrophosphokinase, catalytic domain"/>
    <property type="match status" value="1"/>
</dbReference>
<reference evidence="5 6" key="1">
    <citation type="submission" date="2023-07" db="EMBL/GenBank/DDBJ databases">
        <title>Genomic Encyclopedia of Type Strains, Phase IV (KMG-IV): sequencing the most valuable type-strain genomes for metagenomic binning, comparative biology and taxonomic classification.</title>
        <authorList>
            <person name="Goeker M."/>
        </authorList>
    </citation>
    <scope>NUCLEOTIDE SEQUENCE [LARGE SCALE GENOMIC DNA]</scope>
    <source>
        <strain evidence="5 6">DSM 12751</strain>
    </source>
</reference>
<evidence type="ECO:0000256" key="1">
    <source>
        <dbReference type="ARBA" id="ARBA00022679"/>
    </source>
</evidence>
<gene>
    <name evidence="5" type="ORF">J2S11_002777</name>
</gene>
<sequence length="356" mass="39302">MLKIQPSHTTLSGAAYFNPKTKKLVQYIPPQSIAVIQHKDIDELAAKALIYRKVKAVVNIRTSMSGEYMSSGTSLLLKQGIPVFDVLSYGEETGKNKELKNYISEQLRHGEVCIINDLYLYKLQNGRSVQLAKLLKYTEEIIQLKRSEADLNSLNQLQQFAENTLFYAKRDMEDILKPILLPNIHTLIENKHVVVVTRGKGYLEDLLAIRPYIERYSPVLIGVDGGADALLDCGLTPDLIIGDMDSVSSSALQSGAELVVHTYANGRGPGVEEMSSNGVNQYVSFPCLGTSEDAAYLLAYEAGAEKIVAIGSHTSMHDFLEKGREGMGSTFLIRLKIGNKLVDGKGIRFLFAEEAL</sequence>
<organism evidence="5 6">
    <name type="scientific">Caldalkalibacillus horti</name>
    <dbReference type="NCBI Taxonomy" id="77523"/>
    <lineage>
        <taxon>Bacteria</taxon>
        <taxon>Bacillati</taxon>
        <taxon>Bacillota</taxon>
        <taxon>Bacilli</taxon>
        <taxon>Bacillales</taxon>
        <taxon>Bacillaceae</taxon>
        <taxon>Caldalkalibacillus</taxon>
    </lineage>
</organism>
<keyword evidence="1" id="KW-0808">Transferase</keyword>
<dbReference type="EMBL" id="JAUSTY010000011">
    <property type="protein sequence ID" value="MDQ0166861.1"/>
    <property type="molecule type" value="Genomic_DNA"/>
</dbReference>
<dbReference type="Proteomes" id="UP001235840">
    <property type="component" value="Unassembled WGS sequence"/>
</dbReference>
<dbReference type="InterPro" id="IPR036759">
    <property type="entry name" value="TPK_catalytic_sf"/>
</dbReference>
<accession>A0ABT9W0V9</accession>
<evidence type="ECO:0000313" key="5">
    <source>
        <dbReference type="EMBL" id="MDQ0166861.1"/>
    </source>
</evidence>
<evidence type="ECO:0000256" key="4">
    <source>
        <dbReference type="ARBA" id="ARBA00022840"/>
    </source>
</evidence>
<evidence type="ECO:0000256" key="2">
    <source>
        <dbReference type="ARBA" id="ARBA00022741"/>
    </source>
</evidence>
<protein>
    <submittedName>
        <fullName evidence="5">Membrane-anchored protein</fullName>
    </submittedName>
</protein>
<keyword evidence="6" id="KW-1185">Reference proteome</keyword>
<dbReference type="NCBIfam" id="NF040608">
    <property type="entry name" value="division_SteA"/>
    <property type="match status" value="1"/>
</dbReference>
<evidence type="ECO:0000256" key="3">
    <source>
        <dbReference type="ARBA" id="ARBA00022777"/>
    </source>
</evidence>
<keyword evidence="2" id="KW-0547">Nucleotide-binding</keyword>
<proteinExistence type="predicted"/>